<name>A0A1H1I7N9_9ACTN</name>
<dbReference type="RefSeq" id="WP_093262930.1">
    <property type="nucleotide sequence ID" value="NZ_FNKK01000002.1"/>
</dbReference>
<dbReference type="Proteomes" id="UP000217103">
    <property type="component" value="Unassembled WGS sequence"/>
</dbReference>
<keyword evidence="3" id="KW-1185">Reference proteome</keyword>
<feature type="compositionally biased region" description="Low complexity" evidence="1">
    <location>
        <begin position="85"/>
        <end position="97"/>
    </location>
</feature>
<dbReference type="OrthoDB" id="9778690at2"/>
<reference evidence="2 3" key="1">
    <citation type="submission" date="2016-10" db="EMBL/GenBank/DDBJ databases">
        <authorList>
            <person name="de Groot N.N."/>
        </authorList>
    </citation>
    <scope>NUCLEOTIDE SEQUENCE [LARGE SCALE GENOMIC DNA]</scope>
    <source>
        <strain evidence="2 3">DSM 43794</strain>
    </source>
</reference>
<proteinExistence type="predicted"/>
<dbReference type="AlphaFoldDB" id="A0A1H1I7N9"/>
<gene>
    <name evidence="2" type="ORF">SAMN04489764_5319</name>
</gene>
<dbReference type="Gene3D" id="3.40.50.720">
    <property type="entry name" value="NAD(P)-binding Rossmann-like Domain"/>
    <property type="match status" value="1"/>
</dbReference>
<evidence type="ECO:0000256" key="1">
    <source>
        <dbReference type="SAM" id="MobiDB-lite"/>
    </source>
</evidence>
<feature type="region of interest" description="Disordered" evidence="1">
    <location>
        <begin position="61"/>
        <end position="97"/>
    </location>
</feature>
<protein>
    <submittedName>
        <fullName evidence="2">Type I polyketide synthase AVES</fullName>
    </submittedName>
</protein>
<dbReference type="EMBL" id="FNKK01000002">
    <property type="protein sequence ID" value="SDR33707.1"/>
    <property type="molecule type" value="Genomic_DNA"/>
</dbReference>
<evidence type="ECO:0000313" key="3">
    <source>
        <dbReference type="Proteomes" id="UP000217103"/>
    </source>
</evidence>
<dbReference type="STRING" id="35622.SAMN04489764_5319"/>
<sequence>MTAHLSDADRRRLARSGPIPLSTAEGMALFDAALAAEEPVLAPGRFDMAALREGAADGTLPPLLRGLVRGPRRSAGRGGDDGTPLARRLAVLGRRRA</sequence>
<evidence type="ECO:0000313" key="2">
    <source>
        <dbReference type="EMBL" id="SDR33707.1"/>
    </source>
</evidence>
<accession>A0A1H1I7N9</accession>
<organism evidence="2 3">
    <name type="scientific">Thermostaphylospora chromogena</name>
    <dbReference type="NCBI Taxonomy" id="35622"/>
    <lineage>
        <taxon>Bacteria</taxon>
        <taxon>Bacillati</taxon>
        <taxon>Actinomycetota</taxon>
        <taxon>Actinomycetes</taxon>
        <taxon>Streptosporangiales</taxon>
        <taxon>Thermomonosporaceae</taxon>
        <taxon>Thermostaphylospora</taxon>
    </lineage>
</organism>